<dbReference type="Proteomes" id="UP000597761">
    <property type="component" value="Unassembled WGS sequence"/>
</dbReference>
<evidence type="ECO:0000256" key="2">
    <source>
        <dbReference type="ARBA" id="ARBA00022448"/>
    </source>
</evidence>
<dbReference type="Gene3D" id="1.20.1250.20">
    <property type="entry name" value="MFS general substrate transporter like domains"/>
    <property type="match status" value="2"/>
</dbReference>
<comment type="caution">
    <text evidence="10">The sequence shown here is derived from an EMBL/GenBank/DDBJ whole genome shotgun (WGS) entry which is preliminary data.</text>
</comment>
<evidence type="ECO:0000259" key="9">
    <source>
        <dbReference type="PROSITE" id="PS50850"/>
    </source>
</evidence>
<dbReference type="PROSITE" id="PS50850">
    <property type="entry name" value="MFS"/>
    <property type="match status" value="1"/>
</dbReference>
<feature type="transmembrane region" description="Helical" evidence="8">
    <location>
        <begin position="408"/>
        <end position="428"/>
    </location>
</feature>
<keyword evidence="3" id="KW-1003">Cell membrane</keyword>
<keyword evidence="4 8" id="KW-0812">Transmembrane</keyword>
<feature type="transmembrane region" description="Helical" evidence="8">
    <location>
        <begin position="62"/>
        <end position="84"/>
    </location>
</feature>
<dbReference type="CDD" id="cd17369">
    <property type="entry name" value="MFS_ShiA_like"/>
    <property type="match status" value="1"/>
</dbReference>
<feature type="transmembrane region" description="Helical" evidence="8">
    <location>
        <begin position="344"/>
        <end position="363"/>
    </location>
</feature>
<keyword evidence="2" id="KW-0813">Transport</keyword>
<dbReference type="EMBL" id="BMJI01000019">
    <property type="protein sequence ID" value="GGC97369.1"/>
    <property type="molecule type" value="Genomic_DNA"/>
</dbReference>
<feature type="transmembrane region" description="Helical" evidence="8">
    <location>
        <begin position="195"/>
        <end position="214"/>
    </location>
</feature>
<feature type="region of interest" description="Disordered" evidence="7">
    <location>
        <begin position="439"/>
        <end position="468"/>
    </location>
</feature>
<evidence type="ECO:0000256" key="1">
    <source>
        <dbReference type="ARBA" id="ARBA00004651"/>
    </source>
</evidence>
<evidence type="ECO:0000313" key="11">
    <source>
        <dbReference type="Proteomes" id="UP000597761"/>
    </source>
</evidence>
<dbReference type="InterPro" id="IPR036259">
    <property type="entry name" value="MFS_trans_sf"/>
</dbReference>
<sequence>MNTSTAMTPDAVRAEKKRRNARNAAISGFAGSALEYYDFFIFATAAALYLRELYFPGAGPAGQLFSLATIGVAYITRPLGALLWGHLGDVIGRKKVLIMVLVLMGVSTFVVGLIPTYDAIGVWAPIIIIVLRLAQGLSAGGESPGSASLSMEHAPDHRRGFFSSWTMAGITFGIVLSSAVFIPLQALPEEAQLSWGWRIPFLISAVVTVLALILRRTLDEPEVFTDTKELNLVVKVPVVELVRRHPRTLLLVTGMSLFTMVNTMINVFTLSYGTAVSGIPRDEMLAFISVANLVAVAALPFWGHLSDRLGRRPVFITGAVAQIVLIFAFLWALANGDPGNTWPVWVLGILLVAGAYSASNAVYPAYFPEQFPANVRYSGMAICLMLGLLLAGFTPAIAEGISGAEHNWVGVAVFSAICVAVSGLCAALSRETAGTPTAELGLGTGRGGRTITPASTDSAFAATTRREA</sequence>
<feature type="transmembrane region" description="Helical" evidence="8">
    <location>
        <begin position="249"/>
        <end position="272"/>
    </location>
</feature>
<dbReference type="InterPro" id="IPR020846">
    <property type="entry name" value="MFS_dom"/>
</dbReference>
<feature type="transmembrane region" description="Helical" evidence="8">
    <location>
        <begin position="120"/>
        <end position="140"/>
    </location>
</feature>
<proteinExistence type="predicted"/>
<evidence type="ECO:0000256" key="4">
    <source>
        <dbReference type="ARBA" id="ARBA00022692"/>
    </source>
</evidence>
<gene>
    <name evidence="10" type="ORF">GCM10011512_25470</name>
</gene>
<dbReference type="Pfam" id="PF07690">
    <property type="entry name" value="MFS_1"/>
    <property type="match status" value="1"/>
</dbReference>
<accession>A0ABQ1PIB4</accession>
<dbReference type="Pfam" id="PF00083">
    <property type="entry name" value="Sugar_tr"/>
    <property type="match status" value="1"/>
</dbReference>
<evidence type="ECO:0000313" key="10">
    <source>
        <dbReference type="EMBL" id="GGC97369.1"/>
    </source>
</evidence>
<keyword evidence="6 8" id="KW-0472">Membrane</keyword>
<dbReference type="PANTHER" id="PTHR43045:SF1">
    <property type="entry name" value="SHIKIMATE TRANSPORTER"/>
    <property type="match status" value="1"/>
</dbReference>
<protein>
    <submittedName>
        <fullName evidence="10">MFS transporter</fullName>
    </submittedName>
</protein>
<organism evidence="10 11">
    <name type="scientific">Tersicoccus solisilvae</name>
    <dbReference type="NCBI Taxonomy" id="1882339"/>
    <lineage>
        <taxon>Bacteria</taxon>
        <taxon>Bacillati</taxon>
        <taxon>Actinomycetota</taxon>
        <taxon>Actinomycetes</taxon>
        <taxon>Micrococcales</taxon>
        <taxon>Micrococcaceae</taxon>
        <taxon>Tersicoccus</taxon>
    </lineage>
</organism>
<feature type="transmembrane region" description="Helical" evidence="8">
    <location>
        <begin position="284"/>
        <end position="302"/>
    </location>
</feature>
<name>A0ABQ1PIB4_9MICC</name>
<feature type="transmembrane region" description="Helical" evidence="8">
    <location>
        <begin position="96"/>
        <end position="114"/>
    </location>
</feature>
<evidence type="ECO:0000256" key="3">
    <source>
        <dbReference type="ARBA" id="ARBA00022475"/>
    </source>
</evidence>
<dbReference type="PANTHER" id="PTHR43045">
    <property type="entry name" value="SHIKIMATE TRANSPORTER"/>
    <property type="match status" value="1"/>
</dbReference>
<feature type="transmembrane region" description="Helical" evidence="8">
    <location>
        <begin position="375"/>
        <end position="396"/>
    </location>
</feature>
<keyword evidence="11" id="KW-1185">Reference proteome</keyword>
<dbReference type="InterPro" id="IPR005828">
    <property type="entry name" value="MFS_sugar_transport-like"/>
</dbReference>
<dbReference type="SUPFAM" id="SSF103473">
    <property type="entry name" value="MFS general substrate transporter"/>
    <property type="match status" value="1"/>
</dbReference>
<evidence type="ECO:0000256" key="5">
    <source>
        <dbReference type="ARBA" id="ARBA00022989"/>
    </source>
</evidence>
<evidence type="ECO:0000256" key="7">
    <source>
        <dbReference type="SAM" id="MobiDB-lite"/>
    </source>
</evidence>
<feature type="transmembrane region" description="Helical" evidence="8">
    <location>
        <begin position="161"/>
        <end position="183"/>
    </location>
</feature>
<reference evidence="11" key="1">
    <citation type="journal article" date="2019" name="Int. J. Syst. Evol. Microbiol.">
        <title>The Global Catalogue of Microorganisms (GCM) 10K type strain sequencing project: providing services to taxonomists for standard genome sequencing and annotation.</title>
        <authorList>
            <consortium name="The Broad Institute Genomics Platform"/>
            <consortium name="The Broad Institute Genome Sequencing Center for Infectious Disease"/>
            <person name="Wu L."/>
            <person name="Ma J."/>
        </authorList>
    </citation>
    <scope>NUCLEOTIDE SEQUENCE [LARGE SCALE GENOMIC DNA]</scope>
    <source>
        <strain evidence="11">CGMCC 1.15480</strain>
    </source>
</reference>
<evidence type="ECO:0000256" key="8">
    <source>
        <dbReference type="SAM" id="Phobius"/>
    </source>
</evidence>
<evidence type="ECO:0000256" key="6">
    <source>
        <dbReference type="ARBA" id="ARBA00023136"/>
    </source>
</evidence>
<feature type="domain" description="Major facilitator superfamily (MFS) profile" evidence="9">
    <location>
        <begin position="24"/>
        <end position="433"/>
    </location>
</feature>
<comment type="subcellular location">
    <subcellularLocation>
        <location evidence="1">Cell membrane</location>
        <topology evidence="1">Multi-pass membrane protein</topology>
    </subcellularLocation>
</comment>
<dbReference type="RefSeq" id="WP_229660019.1">
    <property type="nucleotide sequence ID" value="NZ_BMJI01000019.1"/>
</dbReference>
<feature type="transmembrane region" description="Helical" evidence="8">
    <location>
        <begin position="314"/>
        <end position="332"/>
    </location>
</feature>
<dbReference type="InterPro" id="IPR011701">
    <property type="entry name" value="MFS"/>
</dbReference>
<feature type="transmembrane region" description="Helical" evidence="8">
    <location>
        <begin position="26"/>
        <end position="50"/>
    </location>
</feature>
<keyword evidence="5 8" id="KW-1133">Transmembrane helix</keyword>